<accession>A0A380FD00</accession>
<dbReference type="AlphaFoldDB" id="A0A380FD00"/>
<dbReference type="EMBL" id="UHDK01000001">
    <property type="protein sequence ID" value="SUM32077.1"/>
    <property type="molecule type" value="Genomic_DNA"/>
</dbReference>
<organism evidence="2 3">
    <name type="scientific">Staphylococcus gallinarum</name>
    <dbReference type="NCBI Taxonomy" id="1293"/>
    <lineage>
        <taxon>Bacteria</taxon>
        <taxon>Bacillati</taxon>
        <taxon>Bacillota</taxon>
        <taxon>Bacilli</taxon>
        <taxon>Bacillales</taxon>
        <taxon>Staphylococcaceae</taxon>
        <taxon>Staphylococcus</taxon>
    </lineage>
</organism>
<gene>
    <name evidence="2" type="ORF">NCTC12195_01517</name>
</gene>
<reference evidence="2 3" key="1">
    <citation type="submission" date="2018-06" db="EMBL/GenBank/DDBJ databases">
        <authorList>
            <consortium name="Pathogen Informatics"/>
            <person name="Doyle S."/>
        </authorList>
    </citation>
    <scope>NUCLEOTIDE SEQUENCE [LARGE SCALE GENOMIC DNA]</scope>
    <source>
        <strain evidence="2 3">NCTC12195</strain>
    </source>
</reference>
<keyword evidence="1" id="KW-0812">Transmembrane</keyword>
<dbReference type="Proteomes" id="UP000255277">
    <property type="component" value="Unassembled WGS sequence"/>
</dbReference>
<protein>
    <submittedName>
        <fullName evidence="2">Uncharacterized protein</fullName>
    </submittedName>
</protein>
<name>A0A380FD00_STAGA</name>
<evidence type="ECO:0000313" key="2">
    <source>
        <dbReference type="EMBL" id="SUM32077.1"/>
    </source>
</evidence>
<feature type="transmembrane region" description="Helical" evidence="1">
    <location>
        <begin position="28"/>
        <end position="46"/>
    </location>
</feature>
<evidence type="ECO:0000256" key="1">
    <source>
        <dbReference type="SAM" id="Phobius"/>
    </source>
</evidence>
<keyword evidence="1" id="KW-1133">Transmembrane helix</keyword>
<evidence type="ECO:0000313" key="3">
    <source>
        <dbReference type="Proteomes" id="UP000255277"/>
    </source>
</evidence>
<sequence>MRHILAWSTAVLSTMIFSMITFDFHYSVVFAIASYIGSYVFWNTYYAEKKTAKRYSALTVESNFLECV</sequence>
<keyword evidence="1" id="KW-0472">Membrane</keyword>
<proteinExistence type="predicted"/>